<evidence type="ECO:0000256" key="1">
    <source>
        <dbReference type="ARBA" id="ARBA00004651"/>
    </source>
</evidence>
<sequence>MEQDSNPVIPATWEFLTMAIGAAILALTVAAVISLARDKTLAAGVKLLCLLGILAFPVLGPAAWFFHRYRSRRARTQPATERINRA</sequence>
<reference evidence="9" key="1">
    <citation type="journal article" date="2019" name="Int. J. Syst. Evol. Microbiol.">
        <title>The Global Catalogue of Microorganisms (GCM) 10K type strain sequencing project: providing services to taxonomists for standard genome sequencing and annotation.</title>
        <authorList>
            <consortium name="The Broad Institute Genomics Platform"/>
            <consortium name="The Broad Institute Genome Sequencing Center for Infectious Disease"/>
            <person name="Wu L."/>
            <person name="Ma J."/>
        </authorList>
    </citation>
    <scope>NUCLEOTIDE SEQUENCE [LARGE SCALE GENOMIC DNA]</scope>
    <source>
        <strain evidence="9">JCM 13316</strain>
    </source>
</reference>
<feature type="transmembrane region" description="Helical" evidence="6">
    <location>
        <begin position="15"/>
        <end position="35"/>
    </location>
</feature>
<dbReference type="RefSeq" id="WP_152226371.1">
    <property type="nucleotide sequence ID" value="NZ_BAAALV010000002.1"/>
</dbReference>
<evidence type="ECO:0000259" key="7">
    <source>
        <dbReference type="Pfam" id="PF13396"/>
    </source>
</evidence>
<evidence type="ECO:0000256" key="6">
    <source>
        <dbReference type="SAM" id="Phobius"/>
    </source>
</evidence>
<accession>A0ABP5AH10</accession>
<evidence type="ECO:0000256" key="5">
    <source>
        <dbReference type="ARBA" id="ARBA00023136"/>
    </source>
</evidence>
<keyword evidence="9" id="KW-1185">Reference proteome</keyword>
<keyword evidence="2" id="KW-1003">Cell membrane</keyword>
<comment type="subcellular location">
    <subcellularLocation>
        <location evidence="1">Cell membrane</location>
        <topology evidence="1">Multi-pass membrane protein</topology>
    </subcellularLocation>
</comment>
<proteinExistence type="predicted"/>
<organism evidence="8 9">
    <name type="scientific">Arthrobacter gandavensis</name>
    <dbReference type="NCBI Taxonomy" id="169960"/>
    <lineage>
        <taxon>Bacteria</taxon>
        <taxon>Bacillati</taxon>
        <taxon>Actinomycetota</taxon>
        <taxon>Actinomycetes</taxon>
        <taxon>Micrococcales</taxon>
        <taxon>Micrococcaceae</taxon>
        <taxon>Arthrobacter</taxon>
    </lineage>
</organism>
<evidence type="ECO:0000313" key="9">
    <source>
        <dbReference type="Proteomes" id="UP001500784"/>
    </source>
</evidence>
<dbReference type="InterPro" id="IPR027379">
    <property type="entry name" value="CLS_N"/>
</dbReference>
<comment type="caution">
    <text evidence="8">The sequence shown here is derived from an EMBL/GenBank/DDBJ whole genome shotgun (WGS) entry which is preliminary data.</text>
</comment>
<evidence type="ECO:0000313" key="8">
    <source>
        <dbReference type="EMBL" id="GAA1911478.1"/>
    </source>
</evidence>
<dbReference type="Pfam" id="PF13396">
    <property type="entry name" value="PLDc_N"/>
    <property type="match status" value="1"/>
</dbReference>
<name>A0ABP5AH10_9MICC</name>
<feature type="transmembrane region" description="Helical" evidence="6">
    <location>
        <begin position="47"/>
        <end position="66"/>
    </location>
</feature>
<gene>
    <name evidence="8" type="ORF">GCM10009688_15540</name>
</gene>
<keyword evidence="3 6" id="KW-0812">Transmembrane</keyword>
<evidence type="ECO:0000256" key="3">
    <source>
        <dbReference type="ARBA" id="ARBA00022692"/>
    </source>
</evidence>
<feature type="domain" description="Cardiolipin synthase N-terminal" evidence="7">
    <location>
        <begin position="26"/>
        <end position="66"/>
    </location>
</feature>
<evidence type="ECO:0000256" key="2">
    <source>
        <dbReference type="ARBA" id="ARBA00022475"/>
    </source>
</evidence>
<keyword evidence="5 6" id="KW-0472">Membrane</keyword>
<protein>
    <recommendedName>
        <fullName evidence="7">Cardiolipin synthase N-terminal domain-containing protein</fullName>
    </recommendedName>
</protein>
<keyword evidence="4 6" id="KW-1133">Transmembrane helix</keyword>
<dbReference type="Proteomes" id="UP001500784">
    <property type="component" value="Unassembled WGS sequence"/>
</dbReference>
<dbReference type="EMBL" id="BAAALV010000002">
    <property type="protein sequence ID" value="GAA1911478.1"/>
    <property type="molecule type" value="Genomic_DNA"/>
</dbReference>
<evidence type="ECO:0000256" key="4">
    <source>
        <dbReference type="ARBA" id="ARBA00022989"/>
    </source>
</evidence>